<feature type="transmembrane region" description="Helical" evidence="6">
    <location>
        <begin position="38"/>
        <end position="56"/>
    </location>
</feature>
<feature type="compositionally biased region" description="Low complexity" evidence="5">
    <location>
        <begin position="103"/>
        <end position="128"/>
    </location>
</feature>
<comment type="caution">
    <text evidence="7">The sequence shown here is derived from an EMBL/GenBank/DDBJ whole genome shotgun (WGS) entry which is preliminary data.</text>
</comment>
<keyword evidence="4 6" id="KW-0472">Membrane</keyword>
<evidence type="ECO:0000256" key="3">
    <source>
        <dbReference type="ARBA" id="ARBA00022989"/>
    </source>
</evidence>
<keyword evidence="3 6" id="KW-1133">Transmembrane helix</keyword>
<feature type="transmembrane region" description="Helical" evidence="6">
    <location>
        <begin position="236"/>
        <end position="258"/>
    </location>
</feature>
<feature type="transmembrane region" description="Helical" evidence="6">
    <location>
        <begin position="6"/>
        <end position="26"/>
    </location>
</feature>
<reference evidence="7 8" key="1">
    <citation type="journal article" date="2024" name="Science">
        <title>Giant polyketide synthase enzymes in the biosynthesis of giant marine polyether toxins.</title>
        <authorList>
            <person name="Fallon T.R."/>
            <person name="Shende V.V."/>
            <person name="Wierzbicki I.H."/>
            <person name="Pendleton A.L."/>
            <person name="Watervoot N.F."/>
            <person name="Auber R.P."/>
            <person name="Gonzalez D.J."/>
            <person name="Wisecaver J.H."/>
            <person name="Moore B.S."/>
        </authorList>
    </citation>
    <scope>NUCLEOTIDE SEQUENCE [LARGE SCALE GENOMIC DNA]</scope>
    <source>
        <strain evidence="7 8">12B1</strain>
    </source>
</reference>
<dbReference type="SUPFAM" id="SSF103473">
    <property type="entry name" value="MFS general substrate transporter"/>
    <property type="match status" value="1"/>
</dbReference>
<feature type="transmembrane region" description="Helical" evidence="6">
    <location>
        <begin position="68"/>
        <end position="88"/>
    </location>
</feature>
<dbReference type="PANTHER" id="PTHR11040:SF44">
    <property type="entry name" value="PROTEIN ZNTC-RELATED"/>
    <property type="match status" value="1"/>
</dbReference>
<dbReference type="SUPFAM" id="SSF101447">
    <property type="entry name" value="Formin homology 2 domain (FH2 domain)"/>
    <property type="match status" value="1"/>
</dbReference>
<comment type="subcellular location">
    <subcellularLocation>
        <location evidence="1">Membrane</location>
        <topology evidence="1">Multi-pass membrane protein</topology>
    </subcellularLocation>
</comment>
<dbReference type="Pfam" id="PF02535">
    <property type="entry name" value="Zip"/>
    <property type="match status" value="1"/>
</dbReference>
<feature type="transmembrane region" description="Helical" evidence="6">
    <location>
        <begin position="270"/>
        <end position="292"/>
    </location>
</feature>
<feature type="transmembrane region" description="Helical" evidence="6">
    <location>
        <begin position="329"/>
        <end position="348"/>
    </location>
</feature>
<evidence type="ECO:0000256" key="2">
    <source>
        <dbReference type="ARBA" id="ARBA00022692"/>
    </source>
</evidence>
<dbReference type="AlphaFoldDB" id="A0AB34IGY3"/>
<sequence length="362" mass="37832">MGMLIPLLLASAAVALLSASLGLLLIGSYASASAAHPFVLSSVCGLMIGIGVLVILPETLEGLVHEAGWHATHVLLLFLSSMFALFVLDHCCFEHTHLPPRTPAAAAPPSVEPDAAATLTDAPPAGCEPCEDPPPPPPPPPPPCEALECGCTECGESWPPPGFSRRRRAFRTTAQLLAADEARSGGEAAGKAAEARGAPRRTWRRAARLTLALRMCAWMLHAMIDGMLLSGATSVPALVFTVLPVGICAAQDVSAFTLSMARAGCTRPVLLTANALFAISFPLGAIASYLTMEKAGSHVVLLVIRCVVAGIFVYMAIFELSPPHSHNRYVNAMYSISFAAGALCAISIEAIEEMASSTGENE</sequence>
<dbReference type="EMBL" id="JBGBPQ010000027">
    <property type="protein sequence ID" value="KAL1498644.1"/>
    <property type="molecule type" value="Genomic_DNA"/>
</dbReference>
<protein>
    <submittedName>
        <fullName evidence="7">Uncharacterized protein</fullName>
    </submittedName>
</protein>
<dbReference type="InterPro" id="IPR036259">
    <property type="entry name" value="MFS_trans_sf"/>
</dbReference>
<dbReference type="PANTHER" id="PTHR11040">
    <property type="entry name" value="ZINC/IRON TRANSPORTER"/>
    <property type="match status" value="1"/>
</dbReference>
<name>A0AB34IGY3_PRYPA</name>
<proteinExistence type="predicted"/>
<evidence type="ECO:0000256" key="5">
    <source>
        <dbReference type="SAM" id="MobiDB-lite"/>
    </source>
</evidence>
<organism evidence="7 8">
    <name type="scientific">Prymnesium parvum</name>
    <name type="common">Toxic golden alga</name>
    <dbReference type="NCBI Taxonomy" id="97485"/>
    <lineage>
        <taxon>Eukaryota</taxon>
        <taxon>Haptista</taxon>
        <taxon>Haptophyta</taxon>
        <taxon>Prymnesiophyceae</taxon>
        <taxon>Prymnesiales</taxon>
        <taxon>Prymnesiaceae</taxon>
        <taxon>Prymnesium</taxon>
    </lineage>
</organism>
<keyword evidence="2 6" id="KW-0812">Transmembrane</keyword>
<dbReference type="Proteomes" id="UP001515480">
    <property type="component" value="Unassembled WGS sequence"/>
</dbReference>
<feature type="region of interest" description="Disordered" evidence="5">
    <location>
        <begin position="102"/>
        <end position="141"/>
    </location>
</feature>
<dbReference type="GO" id="GO:0016020">
    <property type="term" value="C:membrane"/>
    <property type="evidence" value="ECO:0007669"/>
    <property type="project" value="UniProtKB-SubCell"/>
</dbReference>
<dbReference type="InterPro" id="IPR003689">
    <property type="entry name" value="ZIP"/>
</dbReference>
<evidence type="ECO:0000313" key="7">
    <source>
        <dbReference type="EMBL" id="KAL1498644.1"/>
    </source>
</evidence>
<keyword evidence="8" id="KW-1185">Reference proteome</keyword>
<evidence type="ECO:0000256" key="6">
    <source>
        <dbReference type="SAM" id="Phobius"/>
    </source>
</evidence>
<feature type="compositionally biased region" description="Pro residues" evidence="5">
    <location>
        <begin position="132"/>
        <end position="141"/>
    </location>
</feature>
<accession>A0AB34IGY3</accession>
<feature type="transmembrane region" description="Helical" evidence="6">
    <location>
        <begin position="298"/>
        <end position="317"/>
    </location>
</feature>
<gene>
    <name evidence="7" type="ORF">AB1Y20_013957</name>
</gene>
<evidence type="ECO:0000313" key="8">
    <source>
        <dbReference type="Proteomes" id="UP001515480"/>
    </source>
</evidence>
<dbReference type="GO" id="GO:0005385">
    <property type="term" value="F:zinc ion transmembrane transporter activity"/>
    <property type="evidence" value="ECO:0007669"/>
    <property type="project" value="TreeGrafter"/>
</dbReference>
<evidence type="ECO:0000256" key="4">
    <source>
        <dbReference type="ARBA" id="ARBA00023136"/>
    </source>
</evidence>
<evidence type="ECO:0000256" key="1">
    <source>
        <dbReference type="ARBA" id="ARBA00004141"/>
    </source>
</evidence>